<dbReference type="EMBL" id="DYVS01000258">
    <property type="protein sequence ID" value="HJF71790.1"/>
    <property type="molecule type" value="Genomic_DNA"/>
</dbReference>
<organism evidence="2 3">
    <name type="scientific">Butyricimonas virosa</name>
    <dbReference type="NCBI Taxonomy" id="544645"/>
    <lineage>
        <taxon>Bacteria</taxon>
        <taxon>Pseudomonadati</taxon>
        <taxon>Bacteroidota</taxon>
        <taxon>Bacteroidia</taxon>
        <taxon>Bacteroidales</taxon>
        <taxon>Odoribacteraceae</taxon>
        <taxon>Butyricimonas</taxon>
    </lineage>
</organism>
<dbReference type="Proteomes" id="UP000742098">
    <property type="component" value="Unassembled WGS sequence"/>
</dbReference>
<sequence>MEKYKWILLFLLLSLFACNDDDVAFEISTEDLKIDLKPVAGGAMMYYSLPNNGEIFAMNVRYSNFRGEPILKTCSYTGDSLLLDGFIQAESSVTARVSLVNHRNEESTEKEITFETKDSAPWAFLNEDNIEVAPAWNGFRLIYKPSEVVTGMAHVFYMGINPKTKQEDTLLLESFPILASGDTITFPLKQENLKNTVIVRTEDFSGYRVRQVVYSDVDAFRTEKWALTKEDFTVPRPLRPMPGQESLSFESEEAKTGVEYLFDGDLKGRERMIAGLAHAVGGRDGVVEYGAFVAGPNAFEKPFILDLREKKIPAWVRMYCLYPMKAQHPASNQELGDIWLGSYVDKLPCKVTVYGSNDKNSNEWVELGRLNQNPSATVMKDWWAYLTTQTSVLAPRDLNDFDSRDPVYVDIQLPPVNEAYQFLKFVVHDTFDTPKEGMNYNRMNCFTLQELEVYVKKEN</sequence>
<evidence type="ECO:0000256" key="1">
    <source>
        <dbReference type="SAM" id="SignalP"/>
    </source>
</evidence>
<evidence type="ECO:0000313" key="2">
    <source>
        <dbReference type="EMBL" id="HJF71790.1"/>
    </source>
</evidence>
<comment type="caution">
    <text evidence="2">The sequence shown here is derived from an EMBL/GenBank/DDBJ whole genome shotgun (WGS) entry which is preliminary data.</text>
</comment>
<feature type="chain" id="PRO_5037724853" description="DUF4959 domain-containing protein" evidence="1">
    <location>
        <begin position="20"/>
        <end position="459"/>
    </location>
</feature>
<protein>
    <recommendedName>
        <fullName evidence="4">DUF4959 domain-containing protein</fullName>
    </recommendedName>
</protein>
<name>A0A921H6M3_9BACT</name>
<gene>
    <name evidence="2" type="ORF">K8V05_13635</name>
</gene>
<proteinExistence type="predicted"/>
<dbReference type="AlphaFoldDB" id="A0A921H6M3"/>
<feature type="signal peptide" evidence="1">
    <location>
        <begin position="1"/>
        <end position="19"/>
    </location>
</feature>
<reference evidence="2" key="2">
    <citation type="submission" date="2021-09" db="EMBL/GenBank/DDBJ databases">
        <authorList>
            <person name="Gilroy R."/>
        </authorList>
    </citation>
    <scope>NUCLEOTIDE SEQUENCE</scope>
    <source>
        <strain evidence="2">6966</strain>
    </source>
</reference>
<accession>A0A921H6M3</accession>
<evidence type="ECO:0008006" key="4">
    <source>
        <dbReference type="Google" id="ProtNLM"/>
    </source>
</evidence>
<dbReference type="PROSITE" id="PS51257">
    <property type="entry name" value="PROKAR_LIPOPROTEIN"/>
    <property type="match status" value="1"/>
</dbReference>
<keyword evidence="1" id="KW-0732">Signal</keyword>
<evidence type="ECO:0000313" key="3">
    <source>
        <dbReference type="Proteomes" id="UP000742098"/>
    </source>
</evidence>
<reference evidence="2" key="1">
    <citation type="journal article" date="2021" name="PeerJ">
        <title>Extensive microbial diversity within the chicken gut microbiome revealed by metagenomics and culture.</title>
        <authorList>
            <person name="Gilroy R."/>
            <person name="Ravi A."/>
            <person name="Getino M."/>
            <person name="Pursley I."/>
            <person name="Horton D.L."/>
            <person name="Alikhan N.F."/>
            <person name="Baker D."/>
            <person name="Gharbi K."/>
            <person name="Hall N."/>
            <person name="Watson M."/>
            <person name="Adriaenssens E.M."/>
            <person name="Foster-Nyarko E."/>
            <person name="Jarju S."/>
            <person name="Secka A."/>
            <person name="Antonio M."/>
            <person name="Oren A."/>
            <person name="Chaudhuri R.R."/>
            <person name="La Ragione R."/>
            <person name="Hildebrand F."/>
            <person name="Pallen M.J."/>
        </authorList>
    </citation>
    <scope>NUCLEOTIDE SEQUENCE</scope>
    <source>
        <strain evidence="2">6966</strain>
    </source>
</reference>